<reference evidence="2 3" key="1">
    <citation type="submission" date="2022-10" db="EMBL/GenBank/DDBJ databases">
        <title>The complete genomes of actinobacterial strains from the NBC collection.</title>
        <authorList>
            <person name="Joergensen T.S."/>
            <person name="Alvarez Arevalo M."/>
            <person name="Sterndorff E.B."/>
            <person name="Faurdal D."/>
            <person name="Vuksanovic O."/>
            <person name="Mourched A.-S."/>
            <person name="Charusanti P."/>
            <person name="Shaw S."/>
            <person name="Blin K."/>
            <person name="Weber T."/>
        </authorList>
    </citation>
    <scope>NUCLEOTIDE SEQUENCE [LARGE SCALE GENOMIC DNA]</scope>
    <source>
        <strain evidence="2 3">NBC_01247</strain>
    </source>
</reference>
<feature type="transmembrane region" description="Helical" evidence="1">
    <location>
        <begin position="12"/>
        <end position="31"/>
    </location>
</feature>
<accession>A0ABZ1WGG0</accession>
<dbReference type="Proteomes" id="UP001432014">
    <property type="component" value="Chromosome"/>
</dbReference>
<keyword evidence="1" id="KW-0472">Membrane</keyword>
<feature type="transmembrane region" description="Helical" evidence="1">
    <location>
        <begin position="43"/>
        <end position="61"/>
    </location>
</feature>
<gene>
    <name evidence="2" type="ORF">OG469_33570</name>
</gene>
<dbReference type="EMBL" id="CP108482">
    <property type="protein sequence ID" value="WUS59992.1"/>
    <property type="molecule type" value="Genomic_DNA"/>
</dbReference>
<evidence type="ECO:0000313" key="2">
    <source>
        <dbReference type="EMBL" id="WUS59992.1"/>
    </source>
</evidence>
<keyword evidence="1" id="KW-0812">Transmembrane</keyword>
<protein>
    <recommendedName>
        <fullName evidence="4">RDD family protein</fullName>
    </recommendedName>
</protein>
<evidence type="ECO:0000313" key="3">
    <source>
        <dbReference type="Proteomes" id="UP001432014"/>
    </source>
</evidence>
<evidence type="ECO:0000256" key="1">
    <source>
        <dbReference type="SAM" id="Phobius"/>
    </source>
</evidence>
<dbReference type="RefSeq" id="WP_329493911.1">
    <property type="nucleotide sequence ID" value="NZ_CP108460.1"/>
</dbReference>
<keyword evidence="3" id="KW-1185">Reference proteome</keyword>
<name>A0ABZ1WGG0_9ACTN</name>
<organism evidence="2 3">
    <name type="scientific">Kitasatospora herbaricolor</name>
    <dbReference type="NCBI Taxonomy" id="68217"/>
    <lineage>
        <taxon>Bacteria</taxon>
        <taxon>Bacillati</taxon>
        <taxon>Actinomycetota</taxon>
        <taxon>Actinomycetes</taxon>
        <taxon>Kitasatosporales</taxon>
        <taxon>Streptomycetaceae</taxon>
        <taxon>Kitasatospora</taxon>
    </lineage>
</organism>
<sequence length="75" mass="7752">MPLGGATVARVVLDILTALALLPIAATVAWALHGRIPPSAGDLLYIGGIVLPLTAQVIMHLPSVRSAYRRGTAGR</sequence>
<keyword evidence="1" id="KW-1133">Transmembrane helix</keyword>
<evidence type="ECO:0008006" key="4">
    <source>
        <dbReference type="Google" id="ProtNLM"/>
    </source>
</evidence>
<proteinExistence type="predicted"/>